<feature type="transmembrane region" description="Helical" evidence="1">
    <location>
        <begin position="419"/>
        <end position="440"/>
    </location>
</feature>
<evidence type="ECO:0000313" key="2">
    <source>
        <dbReference type="EMBL" id="MBD0850778.1"/>
    </source>
</evidence>
<feature type="transmembrane region" description="Helical" evidence="1">
    <location>
        <begin position="157"/>
        <end position="177"/>
    </location>
</feature>
<feature type="transmembrane region" description="Helical" evidence="1">
    <location>
        <begin position="184"/>
        <end position="217"/>
    </location>
</feature>
<reference evidence="2 3" key="1">
    <citation type="submission" date="2020-05" db="EMBL/GenBank/DDBJ databases">
        <title>The draft genome sequence of Maribacter arenosus CAU 1321.</title>
        <authorList>
            <person name="Mu L."/>
        </authorList>
    </citation>
    <scope>NUCLEOTIDE SEQUENCE [LARGE SCALE GENOMIC DNA]</scope>
    <source>
        <strain evidence="2 3">CAU 1321</strain>
    </source>
</reference>
<organism evidence="2 3">
    <name type="scientific">Maribacter arenosus</name>
    <dbReference type="NCBI Taxonomy" id="1854708"/>
    <lineage>
        <taxon>Bacteria</taxon>
        <taxon>Pseudomonadati</taxon>
        <taxon>Bacteroidota</taxon>
        <taxon>Flavobacteriia</taxon>
        <taxon>Flavobacteriales</taxon>
        <taxon>Flavobacteriaceae</taxon>
        <taxon>Maribacter</taxon>
    </lineage>
</organism>
<feature type="transmembrane region" description="Helical" evidence="1">
    <location>
        <begin position="67"/>
        <end position="87"/>
    </location>
</feature>
<feature type="transmembrane region" description="Helical" evidence="1">
    <location>
        <begin position="381"/>
        <end position="407"/>
    </location>
</feature>
<gene>
    <name evidence="2" type="ORF">HPE63_08865</name>
</gene>
<dbReference type="Proteomes" id="UP000598350">
    <property type="component" value="Unassembled WGS sequence"/>
</dbReference>
<feature type="transmembrane region" description="Helical" evidence="1">
    <location>
        <begin position="6"/>
        <end position="23"/>
    </location>
</feature>
<proteinExistence type="predicted"/>
<dbReference type="EMBL" id="JABTCG010000003">
    <property type="protein sequence ID" value="MBD0850778.1"/>
    <property type="molecule type" value="Genomic_DNA"/>
</dbReference>
<keyword evidence="1" id="KW-1133">Transmembrane helix</keyword>
<evidence type="ECO:0008006" key="4">
    <source>
        <dbReference type="Google" id="ProtNLM"/>
    </source>
</evidence>
<evidence type="ECO:0000256" key="1">
    <source>
        <dbReference type="SAM" id="Phobius"/>
    </source>
</evidence>
<feature type="transmembrane region" description="Helical" evidence="1">
    <location>
        <begin position="108"/>
        <end position="128"/>
    </location>
</feature>
<feature type="transmembrane region" description="Helical" evidence="1">
    <location>
        <begin position="30"/>
        <end position="47"/>
    </location>
</feature>
<evidence type="ECO:0000313" key="3">
    <source>
        <dbReference type="Proteomes" id="UP000598350"/>
    </source>
</evidence>
<keyword evidence="1" id="KW-0812">Transmembrane</keyword>
<comment type="caution">
    <text evidence="2">The sequence shown here is derived from an EMBL/GenBank/DDBJ whole genome shotgun (WGS) entry which is preliminary data.</text>
</comment>
<accession>A0ABR7VAT5</accession>
<keyword evidence="3" id="KW-1185">Reference proteome</keyword>
<name>A0ABR7VAT5_9FLAO</name>
<keyword evidence="1" id="KW-0472">Membrane</keyword>
<feature type="transmembrane region" description="Helical" evidence="1">
    <location>
        <begin position="354"/>
        <end position="375"/>
    </location>
</feature>
<dbReference type="RefSeq" id="WP_188313915.1">
    <property type="nucleotide sequence ID" value="NZ_JABTCG010000003.1"/>
</dbReference>
<protein>
    <recommendedName>
        <fullName evidence="4">Oligosaccharide repeat unit polymerase</fullName>
    </recommendedName>
</protein>
<sequence>MLLIKVLSLILIFPSLFVVHKLIQKKDLNFFDLLLIFNTLYFAIIPLKSNEVVFDSIGRLSERTSIFVFIYLLFFFVSLLIASNLSIKESDSPLNVTRFLKNLYELKVTLYFKILLIILPIFSLIYYVPQVSIISAFGEIQDTNANISYEQSSMVKFFGTIFKLGITITIVLFFQIIKKKKFDVLIAISLLLFLVNLLLLPRRTLLVFFLFAAIVFYSTNRELINKKMMMYALGFAAFMYFIYFPFYNIIRHSPVKVDLQDPISSISEIYDYGITSFSDADKNSSVRTDDRALGLYRAVYWLMDYDSEKEITWGRITLAAIDHAIPKVVNPSKGQGSEILLQERMNTKKDSADSVLLLALADYSMFGGIFTVIVYLLVYKIWFLIAGCSEFFFGKTIVSLYIVFFLFDTAFSIERKLDGILANTVSYFLVIVVIVLVHRLNFITLLQREH</sequence>
<feature type="transmembrane region" description="Helical" evidence="1">
    <location>
        <begin position="229"/>
        <end position="250"/>
    </location>
</feature>